<proteinExistence type="predicted"/>
<dbReference type="GeneID" id="107951192"/>
<name>A0ABM2ZJ95_GOSHI</name>
<gene>
    <name evidence="2" type="primary">LOC107951192</name>
</gene>
<organism evidence="1 2">
    <name type="scientific">Gossypium hirsutum</name>
    <name type="common">Upland cotton</name>
    <name type="synonym">Gossypium mexicanum</name>
    <dbReference type="NCBI Taxonomy" id="3635"/>
    <lineage>
        <taxon>Eukaryota</taxon>
        <taxon>Viridiplantae</taxon>
        <taxon>Streptophyta</taxon>
        <taxon>Embryophyta</taxon>
        <taxon>Tracheophyta</taxon>
        <taxon>Spermatophyta</taxon>
        <taxon>Magnoliopsida</taxon>
        <taxon>eudicotyledons</taxon>
        <taxon>Gunneridae</taxon>
        <taxon>Pentapetalae</taxon>
        <taxon>rosids</taxon>
        <taxon>malvids</taxon>
        <taxon>Malvales</taxon>
        <taxon>Malvaceae</taxon>
        <taxon>Malvoideae</taxon>
        <taxon>Gossypium</taxon>
    </lineage>
</organism>
<protein>
    <submittedName>
        <fullName evidence="2">Uncharacterized protein</fullName>
    </submittedName>
</protein>
<dbReference type="RefSeq" id="XP_040942242.1">
    <property type="nucleotide sequence ID" value="XM_041086308.1"/>
</dbReference>
<keyword evidence="1" id="KW-1185">Reference proteome</keyword>
<reference evidence="2" key="2">
    <citation type="submission" date="2025-08" db="UniProtKB">
        <authorList>
            <consortium name="RefSeq"/>
        </authorList>
    </citation>
    <scope>IDENTIFICATION</scope>
</reference>
<evidence type="ECO:0000313" key="1">
    <source>
        <dbReference type="Proteomes" id="UP000818029"/>
    </source>
</evidence>
<sequence length="114" mass="12669">MEIQRTFSTIKAIYNELWCLCVQTIQSFSTIIFTETGTPSTQILELCLLLPSIAKVWAALLTSRGTKRESLSTTKHRKPILKAKSKALSHALASATNASTTSSNSLKCYRLEQF</sequence>
<evidence type="ECO:0000313" key="2">
    <source>
        <dbReference type="RefSeq" id="XP_040942242.1"/>
    </source>
</evidence>
<accession>A0ABM2ZJ95</accession>
<dbReference type="Proteomes" id="UP000818029">
    <property type="component" value="Chromosome A02"/>
</dbReference>
<reference evidence="1" key="1">
    <citation type="journal article" date="2020" name="Nat. Genet.">
        <title>Genomic diversifications of five Gossypium allopolyploid species and their impact on cotton improvement.</title>
        <authorList>
            <person name="Chen Z.J."/>
            <person name="Sreedasyam A."/>
            <person name="Ando A."/>
            <person name="Song Q."/>
            <person name="De Santiago L.M."/>
            <person name="Hulse-Kemp A.M."/>
            <person name="Ding M."/>
            <person name="Ye W."/>
            <person name="Kirkbride R.C."/>
            <person name="Jenkins J."/>
            <person name="Plott C."/>
            <person name="Lovell J."/>
            <person name="Lin Y.M."/>
            <person name="Vaughn R."/>
            <person name="Liu B."/>
            <person name="Simpson S."/>
            <person name="Scheffler B.E."/>
            <person name="Wen L."/>
            <person name="Saski C.A."/>
            <person name="Grover C.E."/>
            <person name="Hu G."/>
            <person name="Conover J.L."/>
            <person name="Carlson J.W."/>
            <person name="Shu S."/>
            <person name="Boston L.B."/>
            <person name="Williams M."/>
            <person name="Peterson D.G."/>
            <person name="McGee K."/>
            <person name="Jones D.C."/>
            <person name="Wendel J.F."/>
            <person name="Stelly D.M."/>
            <person name="Grimwood J."/>
            <person name="Schmutz J."/>
        </authorList>
    </citation>
    <scope>NUCLEOTIDE SEQUENCE [LARGE SCALE GENOMIC DNA]</scope>
    <source>
        <strain evidence="1">cv. TM-1</strain>
    </source>
</reference>